<dbReference type="GO" id="GO:0005829">
    <property type="term" value="C:cytosol"/>
    <property type="evidence" value="ECO:0007669"/>
    <property type="project" value="TreeGrafter"/>
</dbReference>
<proteinExistence type="predicted"/>
<evidence type="ECO:0000256" key="1">
    <source>
        <dbReference type="ARBA" id="ARBA00023002"/>
    </source>
</evidence>
<accession>A0A5D3FAF7</accession>
<dbReference type="Pfam" id="PF01243">
    <property type="entry name" value="PNPOx_N"/>
    <property type="match status" value="1"/>
</dbReference>
<protein>
    <submittedName>
        <fullName evidence="3">PPOX class F420-dependent oxidoreductase</fullName>
    </submittedName>
</protein>
<dbReference type="NCBIfam" id="TIGR03618">
    <property type="entry name" value="Rv1155_F420"/>
    <property type="match status" value="1"/>
</dbReference>
<dbReference type="InterPro" id="IPR052019">
    <property type="entry name" value="F420H2_bilvrd_red/Heme_oxyg"/>
</dbReference>
<dbReference type="InterPro" id="IPR011576">
    <property type="entry name" value="Pyridox_Oxase_N"/>
</dbReference>
<evidence type="ECO:0000313" key="3">
    <source>
        <dbReference type="EMBL" id="TYK44928.1"/>
    </source>
</evidence>
<dbReference type="InterPro" id="IPR012349">
    <property type="entry name" value="Split_barrel_FMN-bd"/>
</dbReference>
<organism evidence="3 4">
    <name type="scientific">Actinomadura decatromicini</name>
    <dbReference type="NCBI Taxonomy" id="2604572"/>
    <lineage>
        <taxon>Bacteria</taxon>
        <taxon>Bacillati</taxon>
        <taxon>Actinomycetota</taxon>
        <taxon>Actinomycetes</taxon>
        <taxon>Streptosporangiales</taxon>
        <taxon>Thermomonosporaceae</taxon>
        <taxon>Actinomadura</taxon>
    </lineage>
</organism>
<dbReference type="Gene3D" id="2.30.110.10">
    <property type="entry name" value="Electron Transport, Fmn-binding Protein, Chain A"/>
    <property type="match status" value="1"/>
</dbReference>
<feature type="domain" description="Pyridoxamine 5'-phosphate oxidase N-terminal" evidence="2">
    <location>
        <begin position="16"/>
        <end position="115"/>
    </location>
</feature>
<dbReference type="SUPFAM" id="SSF50475">
    <property type="entry name" value="FMN-binding split barrel"/>
    <property type="match status" value="1"/>
</dbReference>
<evidence type="ECO:0000259" key="2">
    <source>
        <dbReference type="Pfam" id="PF01243"/>
    </source>
</evidence>
<dbReference type="RefSeq" id="WP_148765076.1">
    <property type="nucleotide sequence ID" value="NZ_VSRQ01000007.1"/>
</dbReference>
<dbReference type="PANTHER" id="PTHR35176">
    <property type="entry name" value="HEME OXYGENASE HI_0854-RELATED"/>
    <property type="match status" value="1"/>
</dbReference>
<keyword evidence="1" id="KW-0560">Oxidoreductase</keyword>
<dbReference type="GO" id="GO:0070967">
    <property type="term" value="F:coenzyme F420 binding"/>
    <property type="evidence" value="ECO:0007669"/>
    <property type="project" value="TreeGrafter"/>
</dbReference>
<sequence>MERMTDAEWRAFVMAGTRTGKAAVTAADGTPHVTPVWFVLDGDDVLFNTARATVKGRALARDPRVSICVDDQTPPYSYVMMRAEASLVEDLDEMRRWATVIGGRYMGADRAEEFGARNAVPTEYLVRARITKVVAERGITD</sequence>
<dbReference type="InterPro" id="IPR019920">
    <property type="entry name" value="F420-binding_dom_put"/>
</dbReference>
<dbReference type="Proteomes" id="UP000323505">
    <property type="component" value="Unassembled WGS sequence"/>
</dbReference>
<gene>
    <name evidence="3" type="ORF">FXF68_29930</name>
</gene>
<evidence type="ECO:0000313" key="4">
    <source>
        <dbReference type="Proteomes" id="UP000323505"/>
    </source>
</evidence>
<dbReference type="EMBL" id="VSRQ01000007">
    <property type="protein sequence ID" value="TYK44928.1"/>
    <property type="molecule type" value="Genomic_DNA"/>
</dbReference>
<keyword evidence="4" id="KW-1185">Reference proteome</keyword>
<dbReference type="PANTHER" id="PTHR35176:SF1">
    <property type="entry name" value="F420H(2)-DEPENDENT BILIVERDIN REDUCTASE"/>
    <property type="match status" value="1"/>
</dbReference>
<comment type="caution">
    <text evidence="3">The sequence shown here is derived from an EMBL/GenBank/DDBJ whole genome shotgun (WGS) entry which is preliminary data.</text>
</comment>
<name>A0A5D3FAF7_9ACTN</name>
<reference evidence="3 4" key="1">
    <citation type="submission" date="2019-08" db="EMBL/GenBank/DDBJ databases">
        <title>Actinomadura sp. nov. CYP1-5 isolated from mountain soil.</title>
        <authorList>
            <person name="Songsumanus A."/>
            <person name="Kuncharoen N."/>
            <person name="Kudo T."/>
            <person name="Yuki M."/>
            <person name="Igarashi Y."/>
            <person name="Tanasupawat S."/>
        </authorList>
    </citation>
    <scope>NUCLEOTIDE SEQUENCE [LARGE SCALE GENOMIC DNA]</scope>
    <source>
        <strain evidence="3 4">CYP1-5</strain>
    </source>
</reference>
<dbReference type="AlphaFoldDB" id="A0A5D3FAF7"/>
<dbReference type="GO" id="GO:0016627">
    <property type="term" value="F:oxidoreductase activity, acting on the CH-CH group of donors"/>
    <property type="evidence" value="ECO:0007669"/>
    <property type="project" value="TreeGrafter"/>
</dbReference>